<dbReference type="Proteomes" id="UP001595821">
    <property type="component" value="Unassembled WGS sequence"/>
</dbReference>
<dbReference type="RefSeq" id="WP_246966256.1">
    <property type="nucleotide sequence ID" value="NZ_CP095397.1"/>
</dbReference>
<evidence type="ECO:0000313" key="3">
    <source>
        <dbReference type="EMBL" id="MFC4248653.1"/>
    </source>
</evidence>
<feature type="region of interest" description="Disordered" evidence="2">
    <location>
        <begin position="177"/>
        <end position="255"/>
    </location>
</feature>
<sequence length="255" mass="26505">MTTTRAVVLATLVAVCGLTIAPLASAAVVGGIFTANDVSDTDGGSQPMGAEVSTFMQSSAADTTESVDAGMFEAEYRNAGEKRRADAVADRTNRLEQKLESLKAEREALRENGDEHSARYEARMASLAVRIGNLERAINDTVVKAQETGVETAKLERLRTDAANLSGPEIAAVASGLAGVEPPRGPPEGTPAQGSGPQSPDQGPPERGDEQQSPDQTQGPSERGGGPQNDGDDTGDTDDTDDTSTQPDPAPDDKQ</sequence>
<dbReference type="GeneID" id="71854164"/>
<protein>
    <submittedName>
        <fullName evidence="3">Proline-rich domain-containing protein</fullName>
    </submittedName>
</protein>
<keyword evidence="1" id="KW-0175">Coiled coil</keyword>
<proteinExistence type="predicted"/>
<dbReference type="AlphaFoldDB" id="A0ABD5P3A0"/>
<reference evidence="3 4" key="1">
    <citation type="journal article" date="2014" name="Int. J. Syst. Evol. Microbiol.">
        <title>Complete genome sequence of Corynebacterium casei LMG S-19264T (=DSM 44701T), isolated from a smear-ripened cheese.</title>
        <authorList>
            <consortium name="US DOE Joint Genome Institute (JGI-PGF)"/>
            <person name="Walter F."/>
            <person name="Albersmeier A."/>
            <person name="Kalinowski J."/>
            <person name="Ruckert C."/>
        </authorList>
    </citation>
    <scope>NUCLEOTIDE SEQUENCE [LARGE SCALE GENOMIC DNA]</scope>
    <source>
        <strain evidence="3 4">IBRC-M 10912</strain>
    </source>
</reference>
<dbReference type="EMBL" id="JBHSDJ010000126">
    <property type="protein sequence ID" value="MFC4248653.1"/>
    <property type="molecule type" value="Genomic_DNA"/>
</dbReference>
<feature type="compositionally biased region" description="Polar residues" evidence="2">
    <location>
        <begin position="211"/>
        <end position="220"/>
    </location>
</feature>
<accession>A0ABD5P3A0</accession>
<evidence type="ECO:0000313" key="4">
    <source>
        <dbReference type="Proteomes" id="UP001595821"/>
    </source>
</evidence>
<evidence type="ECO:0000256" key="1">
    <source>
        <dbReference type="SAM" id="Coils"/>
    </source>
</evidence>
<organism evidence="3 4">
    <name type="scientific">Natribaculum luteum</name>
    <dbReference type="NCBI Taxonomy" id="1586232"/>
    <lineage>
        <taxon>Archaea</taxon>
        <taxon>Methanobacteriati</taxon>
        <taxon>Methanobacteriota</taxon>
        <taxon>Stenosarchaea group</taxon>
        <taxon>Halobacteria</taxon>
        <taxon>Halobacteriales</taxon>
        <taxon>Natrialbaceae</taxon>
        <taxon>Natribaculum</taxon>
    </lineage>
</organism>
<comment type="caution">
    <text evidence="3">The sequence shown here is derived from an EMBL/GenBank/DDBJ whole genome shotgun (WGS) entry which is preliminary data.</text>
</comment>
<feature type="compositionally biased region" description="Acidic residues" evidence="2">
    <location>
        <begin position="230"/>
        <end position="242"/>
    </location>
</feature>
<feature type="coiled-coil region" evidence="1">
    <location>
        <begin position="85"/>
        <end position="119"/>
    </location>
</feature>
<feature type="compositionally biased region" description="Low complexity" evidence="2">
    <location>
        <begin position="191"/>
        <end position="201"/>
    </location>
</feature>
<name>A0ABD5P3A0_9EURY</name>
<gene>
    <name evidence="3" type="ORF">ACFOZ7_17270</name>
</gene>
<evidence type="ECO:0000256" key="2">
    <source>
        <dbReference type="SAM" id="MobiDB-lite"/>
    </source>
</evidence>